<dbReference type="SUPFAM" id="SSF50494">
    <property type="entry name" value="Trypsin-like serine proteases"/>
    <property type="match status" value="1"/>
</dbReference>
<evidence type="ECO:0000256" key="3">
    <source>
        <dbReference type="ARBA" id="ARBA00023026"/>
    </source>
</evidence>
<keyword evidence="5" id="KW-0325">Glycoprotein</keyword>
<dbReference type="GO" id="GO:0004252">
    <property type="term" value="F:serine-type endopeptidase activity"/>
    <property type="evidence" value="ECO:0007669"/>
    <property type="project" value="InterPro"/>
</dbReference>
<gene>
    <name evidence="10" type="ORF">ACHHYP_10342</name>
</gene>
<dbReference type="PROSITE" id="PS00134">
    <property type="entry name" value="TRYPSIN_HIS"/>
    <property type="match status" value="1"/>
</dbReference>
<dbReference type="PANTHER" id="PTHR24276">
    <property type="entry name" value="POLYSERASE-RELATED"/>
    <property type="match status" value="1"/>
</dbReference>
<keyword evidence="6 10" id="KW-0645">Protease</keyword>
<organism evidence="9">
    <name type="scientific">Achlya hypogyna</name>
    <name type="common">Oomycete</name>
    <name type="synonym">Protoachlya hypogyna</name>
    <dbReference type="NCBI Taxonomy" id="1202772"/>
    <lineage>
        <taxon>Eukaryota</taxon>
        <taxon>Sar</taxon>
        <taxon>Stramenopiles</taxon>
        <taxon>Oomycota</taxon>
        <taxon>Saprolegniomycetes</taxon>
        <taxon>Saprolegniales</taxon>
        <taxon>Achlyaceae</taxon>
        <taxon>Achlya</taxon>
    </lineage>
</organism>
<dbReference type="AlphaFoldDB" id="A0A0A7CP94"/>
<dbReference type="InterPro" id="IPR043504">
    <property type="entry name" value="Peptidase_S1_PA_chymotrypsin"/>
</dbReference>
<evidence type="ECO:0000256" key="2">
    <source>
        <dbReference type="ARBA" id="ARBA00022729"/>
    </source>
</evidence>
<dbReference type="InterPro" id="IPR009003">
    <property type="entry name" value="Peptidase_S1_PA"/>
</dbReference>
<keyword evidence="6" id="KW-0378">Hydrolase</keyword>
<name>A0A0A7CP94_ACHHY</name>
<evidence type="ECO:0000256" key="6">
    <source>
        <dbReference type="RuleBase" id="RU363034"/>
    </source>
</evidence>
<evidence type="ECO:0000313" key="11">
    <source>
        <dbReference type="Proteomes" id="UP000243579"/>
    </source>
</evidence>
<keyword evidence="2 7" id="KW-0732">Signal</keyword>
<dbReference type="PRINTS" id="PR00722">
    <property type="entry name" value="CHYMOTRYPSIN"/>
</dbReference>
<evidence type="ECO:0000313" key="9">
    <source>
        <dbReference type="EMBL" id="AIG56259.1"/>
    </source>
</evidence>
<dbReference type="PROSITE" id="PS00135">
    <property type="entry name" value="TRYPSIN_SER"/>
    <property type="match status" value="1"/>
</dbReference>
<dbReference type="InterPro" id="IPR018114">
    <property type="entry name" value="TRYPSIN_HIS"/>
</dbReference>
<keyword evidence="6" id="KW-0720">Serine protease</keyword>
<dbReference type="InterPro" id="IPR050430">
    <property type="entry name" value="Peptidase_S1"/>
</dbReference>
<dbReference type="GO" id="GO:0006508">
    <property type="term" value="P:proteolysis"/>
    <property type="evidence" value="ECO:0007669"/>
    <property type="project" value="UniProtKB-KW"/>
</dbReference>
<dbReference type="EMBL" id="JNBR01001491">
    <property type="protein sequence ID" value="OQR86645.1"/>
    <property type="molecule type" value="Genomic_DNA"/>
</dbReference>
<evidence type="ECO:0000256" key="5">
    <source>
        <dbReference type="ARBA" id="ARBA00023180"/>
    </source>
</evidence>
<sequence length="260" mass="27261">MVYSSLLTALVVALVAADALPPPLLVGTPEIAGGNEAAIGQHLYVTGLRNTNTSISLCGGILIAPKYVLTAAHCVGGVWARFAAIGTHYLNGSSDGELIRVKRPFFHPQYNAWTFDNDFGILELERPSNMPPVSISFDDTPVGSEATVRGWGAVAHGTAYSQVLKEVSVKLWDNAVCDAAIQKSSNATMPHVTDSMLCAGGVAGEDACAGDSGGPLTVQQNGKDVVIGVVSWGFKCAIQNSPGVYARLSKAKEFLQPFLA</sequence>
<dbReference type="Proteomes" id="UP000243579">
    <property type="component" value="Unassembled WGS sequence"/>
</dbReference>
<dbReference type="OrthoDB" id="74960at2759"/>
<dbReference type="SMART" id="SM00020">
    <property type="entry name" value="Tryp_SPc"/>
    <property type="match status" value="1"/>
</dbReference>
<reference evidence="9 11" key="1">
    <citation type="journal article" date="2014" name="Genome Biol. Evol.">
        <title>The secreted proteins of Achlya hypogyna and Thraustotheca clavata identify the ancestral oomycete secretome and reveal gene acquisitions by horizontal gene transfer.</title>
        <authorList>
            <person name="Misner I."/>
            <person name="Blouin N."/>
            <person name="Leonard G."/>
            <person name="Richards T.A."/>
            <person name="Lane C.E."/>
        </authorList>
    </citation>
    <scope>NUCLEOTIDE SEQUENCE</scope>
    <source>
        <strain evidence="9 11">ATCC 48635</strain>
    </source>
</reference>
<evidence type="ECO:0000313" key="10">
    <source>
        <dbReference type="EMBL" id="OQR86645.1"/>
    </source>
</evidence>
<dbReference type="FunFam" id="2.40.10.10:FF:000002">
    <property type="entry name" value="Transmembrane protease serine"/>
    <property type="match status" value="1"/>
</dbReference>
<evidence type="ECO:0000256" key="4">
    <source>
        <dbReference type="ARBA" id="ARBA00023157"/>
    </source>
</evidence>
<feature type="chain" id="PRO_5002038218" evidence="7">
    <location>
        <begin position="20"/>
        <end position="260"/>
    </location>
</feature>
<dbReference type="InterPro" id="IPR001254">
    <property type="entry name" value="Trypsin_dom"/>
</dbReference>
<keyword evidence="11" id="KW-1185">Reference proteome</keyword>
<feature type="domain" description="Peptidase S1" evidence="8">
    <location>
        <begin position="31"/>
        <end position="260"/>
    </location>
</feature>
<feature type="signal peptide" evidence="7">
    <location>
        <begin position="1"/>
        <end position="19"/>
    </location>
</feature>
<dbReference type="Pfam" id="PF00089">
    <property type="entry name" value="Trypsin"/>
    <property type="match status" value="1"/>
</dbReference>
<evidence type="ECO:0000256" key="7">
    <source>
        <dbReference type="SAM" id="SignalP"/>
    </source>
</evidence>
<dbReference type="CDD" id="cd00190">
    <property type="entry name" value="Tryp_SPc"/>
    <property type="match status" value="1"/>
</dbReference>
<keyword evidence="3" id="KW-0843">Virulence</keyword>
<comment type="similarity">
    <text evidence="1">Belongs to the peptidase S1 family.</text>
</comment>
<keyword evidence="4" id="KW-1015">Disulfide bond</keyword>
<dbReference type="InterPro" id="IPR033116">
    <property type="entry name" value="TRYPSIN_SER"/>
</dbReference>
<dbReference type="InterPro" id="IPR001314">
    <property type="entry name" value="Peptidase_S1A"/>
</dbReference>
<evidence type="ECO:0000259" key="8">
    <source>
        <dbReference type="PROSITE" id="PS50240"/>
    </source>
</evidence>
<evidence type="ECO:0000256" key="1">
    <source>
        <dbReference type="ARBA" id="ARBA00007664"/>
    </source>
</evidence>
<dbReference type="PANTHER" id="PTHR24276:SF98">
    <property type="entry name" value="FI18310P1-RELATED"/>
    <property type="match status" value="1"/>
</dbReference>
<protein>
    <submittedName>
        <fullName evidence="9">Secreted protein</fullName>
    </submittedName>
    <submittedName>
        <fullName evidence="10">Serine protease family S01A</fullName>
    </submittedName>
</protein>
<dbReference type="PROSITE" id="PS50240">
    <property type="entry name" value="TRYPSIN_DOM"/>
    <property type="match status" value="1"/>
</dbReference>
<accession>A0A0A7CP94</accession>
<dbReference type="EMBL" id="KM038798">
    <property type="protein sequence ID" value="AIG56259.1"/>
    <property type="molecule type" value="Genomic_DNA"/>
</dbReference>
<proteinExistence type="inferred from homology"/>
<dbReference type="STRING" id="1202772.A0A0A7CP94"/>
<dbReference type="Gene3D" id="2.40.10.10">
    <property type="entry name" value="Trypsin-like serine proteases"/>
    <property type="match status" value="1"/>
</dbReference>